<gene>
    <name evidence="3" type="ORF">AURANDRAFT_68575</name>
</gene>
<dbReference type="OrthoDB" id="10238407at2759"/>
<proteinExistence type="predicted"/>
<reference evidence="3 4" key="1">
    <citation type="journal article" date="2011" name="Proc. Natl. Acad. Sci. U.S.A.">
        <title>Niche of harmful alga Aureococcus anophagefferens revealed through ecogenomics.</title>
        <authorList>
            <person name="Gobler C.J."/>
            <person name="Berry D.L."/>
            <person name="Dyhrman S.T."/>
            <person name="Wilhelm S.W."/>
            <person name="Salamov A."/>
            <person name="Lobanov A.V."/>
            <person name="Zhang Y."/>
            <person name="Collier J.L."/>
            <person name="Wurch L.L."/>
            <person name="Kustka A.B."/>
            <person name="Dill B.D."/>
            <person name="Shah M."/>
            <person name="VerBerkmoes N.C."/>
            <person name="Kuo A."/>
            <person name="Terry A."/>
            <person name="Pangilinan J."/>
            <person name="Lindquist E.A."/>
            <person name="Lucas S."/>
            <person name="Paulsen I.T."/>
            <person name="Hattenrath-Lehmann T.K."/>
            <person name="Talmage S.C."/>
            <person name="Walker E.A."/>
            <person name="Koch F."/>
            <person name="Burson A.M."/>
            <person name="Marcoval M.A."/>
            <person name="Tang Y.Z."/>
            <person name="Lecleir G.R."/>
            <person name="Coyne K.J."/>
            <person name="Berg G.M."/>
            <person name="Bertrand E.M."/>
            <person name="Saito M.A."/>
            <person name="Gladyshev V.N."/>
            <person name="Grigoriev I.V."/>
        </authorList>
    </citation>
    <scope>NUCLEOTIDE SEQUENCE [LARGE SCALE GENOMIC DNA]</scope>
    <source>
        <strain evidence="4">CCMP 1984</strain>
    </source>
</reference>
<dbReference type="SUPFAM" id="SSF52540">
    <property type="entry name" value="P-loop containing nucleoside triphosphate hydrolases"/>
    <property type="match status" value="1"/>
</dbReference>
<dbReference type="InterPro" id="IPR024628">
    <property type="entry name" value="Sulfotransferase_Stf0_dom"/>
</dbReference>
<feature type="chain" id="PRO_5003261805" description="Sulphotransferase Stf0 domain-containing protein" evidence="1">
    <location>
        <begin position="23"/>
        <end position="351"/>
    </location>
</feature>
<dbReference type="Pfam" id="PF09037">
    <property type="entry name" value="Sulphotransf"/>
    <property type="match status" value="1"/>
</dbReference>
<dbReference type="InterPro" id="IPR027417">
    <property type="entry name" value="P-loop_NTPase"/>
</dbReference>
<dbReference type="Gene3D" id="3.40.50.300">
    <property type="entry name" value="P-loop containing nucleotide triphosphate hydrolases"/>
    <property type="match status" value="1"/>
</dbReference>
<sequence length="351" mass="38331">MRGVRPWLAFAITAALLGAAASWRNGTISRNTTTTKTTAKLVLLSAPRSGSTLLVEMLRAPASDACPRTHDDVLMHGEPFHAGQEKGDSTFHASDLRASAKDGFAGNVSVRDDVFGRRRSRPGELLDAIAATASTRAPVVGFKLFSKHLEWENLPVFLEWATHVVLLQRSNALEQYISICLAQKSNVWATYADSARVKVRELDVAISPELFEAWRDHEAAFAAYARRAVASLDADDRPALLELWYEADLCAPERRRGALAKVERFLGVPGGRFRHDAPHLPVKQHAHNVFESVSNWAAVANSTAGAPYATATSCSSRRRLADDTADAAAARKKHLKELQGHHCKEGGPGWL</sequence>
<dbReference type="KEGG" id="aaf:AURANDRAFT_68575"/>
<protein>
    <recommendedName>
        <fullName evidence="2">Sulphotransferase Stf0 domain-containing protein</fullName>
    </recommendedName>
</protein>
<dbReference type="AlphaFoldDB" id="F0YQ32"/>
<accession>F0YQ32</accession>
<evidence type="ECO:0000313" key="3">
    <source>
        <dbReference type="EMBL" id="EGB02776.1"/>
    </source>
</evidence>
<dbReference type="GeneID" id="20226889"/>
<feature type="domain" description="Sulphotransferase Stf0" evidence="2">
    <location>
        <begin position="42"/>
        <end position="198"/>
    </location>
</feature>
<dbReference type="Proteomes" id="UP000002729">
    <property type="component" value="Unassembled WGS sequence"/>
</dbReference>
<dbReference type="RefSeq" id="XP_009042524.1">
    <property type="nucleotide sequence ID" value="XM_009044276.1"/>
</dbReference>
<keyword evidence="4" id="KW-1185">Reference proteome</keyword>
<feature type="signal peptide" evidence="1">
    <location>
        <begin position="1"/>
        <end position="22"/>
    </location>
</feature>
<dbReference type="InParanoid" id="F0YQ32"/>
<keyword evidence="1" id="KW-0732">Signal</keyword>
<evidence type="ECO:0000313" key="4">
    <source>
        <dbReference type="Proteomes" id="UP000002729"/>
    </source>
</evidence>
<dbReference type="EMBL" id="GL833320">
    <property type="protein sequence ID" value="EGB02776.1"/>
    <property type="molecule type" value="Genomic_DNA"/>
</dbReference>
<organism evidence="4">
    <name type="scientific">Aureococcus anophagefferens</name>
    <name type="common">Harmful bloom alga</name>
    <dbReference type="NCBI Taxonomy" id="44056"/>
    <lineage>
        <taxon>Eukaryota</taxon>
        <taxon>Sar</taxon>
        <taxon>Stramenopiles</taxon>
        <taxon>Ochrophyta</taxon>
        <taxon>Pelagophyceae</taxon>
        <taxon>Pelagomonadales</taxon>
        <taxon>Pelagomonadaceae</taxon>
        <taxon>Aureococcus</taxon>
    </lineage>
</organism>
<evidence type="ECO:0000259" key="2">
    <source>
        <dbReference type="Pfam" id="PF09037"/>
    </source>
</evidence>
<name>F0YQ32_AURAN</name>
<evidence type="ECO:0000256" key="1">
    <source>
        <dbReference type="SAM" id="SignalP"/>
    </source>
</evidence>